<keyword evidence="1" id="KW-0812">Transmembrane</keyword>
<reference evidence="3 6" key="2">
    <citation type="submission" date="2018-06" db="EMBL/GenBank/DDBJ databases">
        <authorList>
            <consortium name="Pathogen Informatics"/>
            <person name="Doyle S."/>
        </authorList>
    </citation>
    <scope>NUCLEOTIDE SEQUENCE [LARGE SCALE GENOMIC DNA]</scope>
    <source>
        <strain evidence="3 6">NCTC12376</strain>
    </source>
</reference>
<dbReference type="OrthoDB" id="116415at2"/>
<evidence type="ECO:0000313" key="5">
    <source>
        <dbReference type="Proteomes" id="UP000054639"/>
    </source>
</evidence>
<dbReference type="EMBL" id="UGOW01000001">
    <property type="protein sequence ID" value="STY16836.1"/>
    <property type="molecule type" value="Genomic_DNA"/>
</dbReference>
<name>A0A378KR98_9GAMM</name>
<evidence type="ECO:0000256" key="1">
    <source>
        <dbReference type="SAM" id="Phobius"/>
    </source>
</evidence>
<evidence type="ECO:0000313" key="4">
    <source>
        <dbReference type="EMBL" id="STY83183.1"/>
    </source>
</evidence>
<keyword evidence="5" id="KW-1185">Reference proteome</keyword>
<dbReference type="InterPro" id="IPR025333">
    <property type="entry name" value="DUF4239"/>
</dbReference>
<evidence type="ECO:0000313" key="6">
    <source>
        <dbReference type="Proteomes" id="UP000254230"/>
    </source>
</evidence>
<feature type="transmembrane region" description="Helical" evidence="1">
    <location>
        <begin position="192"/>
        <end position="209"/>
    </location>
</feature>
<evidence type="ECO:0000313" key="3">
    <source>
        <dbReference type="EMBL" id="STY16836.1"/>
    </source>
</evidence>
<dbReference type="Proteomes" id="UP000254230">
    <property type="component" value="Unassembled WGS sequence"/>
</dbReference>
<keyword evidence="1" id="KW-0472">Membrane</keyword>
<reference evidence="2 5" key="1">
    <citation type="submission" date="2015-11" db="EMBL/GenBank/DDBJ databases">
        <title>Genomic analysis of 38 Legionella species identifies large and diverse effector repertoires.</title>
        <authorList>
            <person name="Burstein D."/>
            <person name="Amaro F."/>
            <person name="Zusman T."/>
            <person name="Lifshitz Z."/>
            <person name="Cohen O."/>
            <person name="Gilbert J.A."/>
            <person name="Pupko T."/>
            <person name="Shuman H.A."/>
            <person name="Segal G."/>
        </authorList>
    </citation>
    <scope>NUCLEOTIDE SEQUENCE [LARGE SCALE GENOMIC DNA]</scope>
    <source>
        <strain evidence="2 5">ATCC 49507</strain>
    </source>
</reference>
<feature type="transmembrane region" description="Helical" evidence="1">
    <location>
        <begin position="221"/>
        <end position="241"/>
    </location>
</feature>
<protein>
    <recommendedName>
        <fullName evidence="7">DUF4239 domain-containing protein</fullName>
    </recommendedName>
</protein>
<sequence length="268" mass="31506">MEYLEYLLFSAMSIWLFFFIILFFLLLGRYLATHKLRLFSVQAQKKPKITEDIKVFEATIYTIMGLLIAFTFSGANLRVDEQRKLVIEQIDSIIATYHFLDVLPQPERKEAQEVFNQYLNGQIKWYQNRTTAADKENQRRVYLKSQHKLWHLVVDTCSQRKVSACNGLLNTLNNMVALENKVTLYKHIHPPLVIYLLLFCIVLLSSFLAGYRIRDNLKQTWIHLVIFSLILSIMIFMIMNLEFPHLGVFSVNIFGNFNEAFLRLPLML</sequence>
<dbReference type="EMBL" id="LNYR01000041">
    <property type="protein sequence ID" value="KTD44646.1"/>
    <property type="molecule type" value="Genomic_DNA"/>
</dbReference>
<evidence type="ECO:0000313" key="2">
    <source>
        <dbReference type="EMBL" id="KTD44646.1"/>
    </source>
</evidence>
<feature type="transmembrane region" description="Helical" evidence="1">
    <location>
        <begin position="6"/>
        <end position="32"/>
    </location>
</feature>
<feature type="transmembrane region" description="Helical" evidence="1">
    <location>
        <begin position="53"/>
        <end position="75"/>
    </location>
</feature>
<gene>
    <name evidence="2" type="ORF">Lqua_2813</name>
    <name evidence="3" type="ORF">NCTC12376_00629</name>
    <name evidence="4" type="ORF">NCTC12376_03649</name>
</gene>
<organism evidence="3 6">
    <name type="scientific">Legionella quateirensis</name>
    <dbReference type="NCBI Taxonomy" id="45072"/>
    <lineage>
        <taxon>Bacteria</taxon>
        <taxon>Pseudomonadati</taxon>
        <taxon>Pseudomonadota</taxon>
        <taxon>Gammaproteobacteria</taxon>
        <taxon>Legionellales</taxon>
        <taxon>Legionellaceae</taxon>
        <taxon>Legionella</taxon>
    </lineage>
</organism>
<accession>A0A378KR98</accession>
<dbReference type="Proteomes" id="UP000054639">
    <property type="component" value="Unassembled WGS sequence"/>
</dbReference>
<dbReference type="AlphaFoldDB" id="A0A378KR98"/>
<dbReference type="STRING" id="45072.Lqua_2813"/>
<dbReference type="Pfam" id="PF14023">
    <property type="entry name" value="Bestrophin-like"/>
    <property type="match status" value="1"/>
</dbReference>
<dbReference type="RefSeq" id="WP_058474946.1">
    <property type="nucleotide sequence ID" value="NZ_CAAAIL010000019.1"/>
</dbReference>
<evidence type="ECO:0008006" key="7">
    <source>
        <dbReference type="Google" id="ProtNLM"/>
    </source>
</evidence>
<dbReference type="EMBL" id="UGOW01000004">
    <property type="protein sequence ID" value="STY83183.1"/>
    <property type="molecule type" value="Genomic_DNA"/>
</dbReference>
<keyword evidence="1" id="KW-1133">Transmembrane helix</keyword>
<proteinExistence type="predicted"/>